<dbReference type="AlphaFoldDB" id="F3L3U1"/>
<gene>
    <name evidence="1" type="ORF">IMCC3088_2283</name>
</gene>
<dbReference type="InterPro" id="IPR001647">
    <property type="entry name" value="HTH_TetR"/>
</dbReference>
<dbReference type="InterPro" id="IPR009057">
    <property type="entry name" value="Homeodomain-like_sf"/>
</dbReference>
<dbReference type="GO" id="GO:0000976">
    <property type="term" value="F:transcription cis-regulatory region binding"/>
    <property type="evidence" value="ECO:0007669"/>
    <property type="project" value="TreeGrafter"/>
</dbReference>
<dbReference type="InterPro" id="IPR025996">
    <property type="entry name" value="MT1864/Rv1816-like_C"/>
</dbReference>
<comment type="caution">
    <text evidence="1">The sequence shown here is derived from an EMBL/GenBank/DDBJ whole genome shotgun (WGS) entry which is preliminary data.</text>
</comment>
<accession>F3L3U1</accession>
<dbReference type="InterPro" id="IPR050109">
    <property type="entry name" value="HTH-type_TetR-like_transc_reg"/>
</dbReference>
<dbReference type="Pfam" id="PF13305">
    <property type="entry name" value="TetR_C_33"/>
    <property type="match status" value="1"/>
</dbReference>
<dbReference type="EMBL" id="AEIG01000067">
    <property type="protein sequence ID" value="EGG28990.1"/>
    <property type="molecule type" value="Genomic_DNA"/>
</dbReference>
<dbReference type="SUPFAM" id="SSF46689">
    <property type="entry name" value="Homeodomain-like"/>
    <property type="match status" value="1"/>
</dbReference>
<dbReference type="STRING" id="2518989.IMCC3088_2283"/>
<dbReference type="PANTHER" id="PTHR30055">
    <property type="entry name" value="HTH-TYPE TRANSCRIPTIONAL REGULATOR RUTR"/>
    <property type="match status" value="1"/>
</dbReference>
<evidence type="ECO:0000313" key="1">
    <source>
        <dbReference type="EMBL" id="EGG28990.1"/>
    </source>
</evidence>
<dbReference type="Gene3D" id="1.10.357.10">
    <property type="entry name" value="Tetracycline Repressor, domain 2"/>
    <property type="match status" value="1"/>
</dbReference>
<dbReference type="PANTHER" id="PTHR30055:SF220">
    <property type="entry name" value="TETR-FAMILY REGULATORY PROTEIN"/>
    <property type="match status" value="1"/>
</dbReference>
<organism evidence="1 2">
    <name type="scientific">Aequoribacter fuscus</name>
    <dbReference type="NCBI Taxonomy" id="2518989"/>
    <lineage>
        <taxon>Bacteria</taxon>
        <taxon>Pseudomonadati</taxon>
        <taxon>Pseudomonadota</taxon>
        <taxon>Gammaproteobacteria</taxon>
        <taxon>Cellvibrionales</taxon>
        <taxon>Halieaceae</taxon>
        <taxon>Aequoribacter</taxon>
    </lineage>
</organism>
<dbReference type="OrthoDB" id="5293556at2"/>
<dbReference type="eggNOG" id="COG1309">
    <property type="taxonomic scope" value="Bacteria"/>
</dbReference>
<dbReference type="Proteomes" id="UP000005615">
    <property type="component" value="Unassembled WGS sequence"/>
</dbReference>
<sequence>MPASSTAASSYHHGNLREALIDSAEQAIVQQAAEAMSLRALARNAGVSQTAPYRHFSDRNTLLAAVSERGYERLIKALHGAIDSIDDNAEQQVREAARCYVQFAIDNPQLFKLMFGPLLQPTLNYPDLHARIRECNHLVQTMLANGIRSGSFREDDIRYLTNTAWAGIHGLATLVIDMPDLFEQHIELERQMDISVRSLLNCMQETRC</sequence>
<dbReference type="PROSITE" id="PS50977">
    <property type="entry name" value="HTH_TETR_2"/>
    <property type="match status" value="1"/>
</dbReference>
<protein>
    <submittedName>
        <fullName evidence="1">Transcriptional regulator, TetR family</fullName>
    </submittedName>
</protein>
<name>F3L3U1_9GAMM</name>
<reference evidence="1 2" key="1">
    <citation type="journal article" date="2011" name="J. Bacteriol.">
        <title>Genome sequence of strain IMCC3088, a proteorhodopsin-containing marine bacterium belonging to the OM60/NOR5 clade.</title>
        <authorList>
            <person name="Jang Y."/>
            <person name="Oh H.M."/>
            <person name="Kang I."/>
            <person name="Lee K."/>
            <person name="Yang S.J."/>
            <person name="Cho J.C."/>
        </authorList>
    </citation>
    <scope>NUCLEOTIDE SEQUENCE [LARGE SCALE GENOMIC DNA]</scope>
    <source>
        <strain evidence="1 2">IMCC3088</strain>
    </source>
</reference>
<keyword evidence="2" id="KW-1185">Reference proteome</keyword>
<dbReference type="Pfam" id="PF00440">
    <property type="entry name" value="TetR_N"/>
    <property type="match status" value="1"/>
</dbReference>
<proteinExistence type="predicted"/>
<evidence type="ECO:0000313" key="2">
    <source>
        <dbReference type="Proteomes" id="UP000005615"/>
    </source>
</evidence>
<dbReference type="RefSeq" id="WP_009576472.1">
    <property type="nucleotide sequence ID" value="NZ_AEIG01000067.1"/>
</dbReference>
<dbReference type="SUPFAM" id="SSF48498">
    <property type="entry name" value="Tetracyclin repressor-like, C-terminal domain"/>
    <property type="match status" value="1"/>
</dbReference>
<dbReference type="InterPro" id="IPR036271">
    <property type="entry name" value="Tet_transcr_reg_TetR-rel_C_sf"/>
</dbReference>
<dbReference type="GO" id="GO:0003700">
    <property type="term" value="F:DNA-binding transcription factor activity"/>
    <property type="evidence" value="ECO:0007669"/>
    <property type="project" value="TreeGrafter"/>
</dbReference>